<keyword evidence="14" id="KW-1185">Reference proteome</keyword>
<accession>A0A1H2PUP7</accession>
<dbReference type="CDD" id="cd00342">
    <property type="entry name" value="gram_neg_porins"/>
    <property type="match status" value="1"/>
</dbReference>
<evidence type="ECO:0000256" key="7">
    <source>
        <dbReference type="ARBA" id="ARBA00023065"/>
    </source>
</evidence>
<dbReference type="GO" id="GO:0015288">
    <property type="term" value="F:porin activity"/>
    <property type="evidence" value="ECO:0007669"/>
    <property type="project" value="UniProtKB-KW"/>
</dbReference>
<keyword evidence="8" id="KW-0626">Porin</keyword>
<keyword evidence="4" id="KW-1134">Transmembrane beta strand</keyword>
<dbReference type="InterPro" id="IPR033900">
    <property type="entry name" value="Gram_neg_porin_domain"/>
</dbReference>
<evidence type="ECO:0000259" key="12">
    <source>
        <dbReference type="Pfam" id="PF13609"/>
    </source>
</evidence>
<keyword evidence="10" id="KW-0998">Cell outer membrane</keyword>
<dbReference type="EMBL" id="FNLO01000012">
    <property type="protein sequence ID" value="SDV50565.1"/>
    <property type="molecule type" value="Genomic_DNA"/>
</dbReference>
<gene>
    <name evidence="13" type="ORF">SAMN05216551_11290</name>
</gene>
<dbReference type="OrthoDB" id="8982743at2"/>
<feature type="domain" description="Porin" evidence="12">
    <location>
        <begin position="14"/>
        <end position="340"/>
    </location>
</feature>
<dbReference type="PRINTS" id="PR00182">
    <property type="entry name" value="ECOLNEIPORIN"/>
</dbReference>
<dbReference type="GO" id="GO:0034220">
    <property type="term" value="P:monoatomic ion transmembrane transport"/>
    <property type="evidence" value="ECO:0007669"/>
    <property type="project" value="InterPro"/>
</dbReference>
<evidence type="ECO:0000256" key="4">
    <source>
        <dbReference type="ARBA" id="ARBA00022452"/>
    </source>
</evidence>
<proteinExistence type="predicted"/>
<keyword evidence="3" id="KW-0813">Transport</keyword>
<protein>
    <submittedName>
        <fullName evidence="13">Outer membrane protein (Porin)</fullName>
    </submittedName>
</protein>
<dbReference type="InterPro" id="IPR001702">
    <property type="entry name" value="Porin_Gram-ve"/>
</dbReference>
<evidence type="ECO:0000256" key="5">
    <source>
        <dbReference type="ARBA" id="ARBA00022692"/>
    </source>
</evidence>
<evidence type="ECO:0000256" key="11">
    <source>
        <dbReference type="SAM" id="SignalP"/>
    </source>
</evidence>
<keyword evidence="6 11" id="KW-0732">Signal</keyword>
<evidence type="ECO:0000256" key="9">
    <source>
        <dbReference type="ARBA" id="ARBA00023136"/>
    </source>
</evidence>
<dbReference type="RefSeq" id="WP_091911641.1">
    <property type="nucleotide sequence ID" value="NZ_FNLO01000012.1"/>
</dbReference>
<feature type="chain" id="PRO_5017326763" evidence="11">
    <location>
        <begin position="25"/>
        <end position="377"/>
    </location>
</feature>
<evidence type="ECO:0000313" key="14">
    <source>
        <dbReference type="Proteomes" id="UP000243719"/>
    </source>
</evidence>
<comment type="subunit">
    <text evidence="2">Homotrimer.</text>
</comment>
<dbReference type="PANTHER" id="PTHR34501">
    <property type="entry name" value="PROTEIN YDDL-RELATED"/>
    <property type="match status" value="1"/>
</dbReference>
<evidence type="ECO:0000256" key="8">
    <source>
        <dbReference type="ARBA" id="ARBA00023114"/>
    </source>
</evidence>
<organism evidence="13 14">
    <name type="scientific">Chitinasiproducens palmae</name>
    <dbReference type="NCBI Taxonomy" id="1770053"/>
    <lineage>
        <taxon>Bacteria</taxon>
        <taxon>Pseudomonadati</taxon>
        <taxon>Pseudomonadota</taxon>
        <taxon>Betaproteobacteria</taxon>
        <taxon>Burkholderiales</taxon>
        <taxon>Burkholderiaceae</taxon>
        <taxon>Chitinasiproducens</taxon>
    </lineage>
</organism>
<comment type="subcellular location">
    <subcellularLocation>
        <location evidence="1">Cell outer membrane</location>
        <topology evidence="1">Multi-pass membrane protein</topology>
    </subcellularLocation>
</comment>
<feature type="signal peptide" evidence="11">
    <location>
        <begin position="1"/>
        <end position="24"/>
    </location>
</feature>
<evidence type="ECO:0000256" key="10">
    <source>
        <dbReference type="ARBA" id="ARBA00023237"/>
    </source>
</evidence>
<dbReference type="InterPro" id="IPR023614">
    <property type="entry name" value="Porin_dom_sf"/>
</dbReference>
<name>A0A1H2PUP7_9BURK</name>
<sequence length="377" mass="40527">MKTSIALSSAAGLLLGLTAPHAGAQSSVTLYGILSEGVAYVNNEGGSSAVKMLSGTNQNNRVGFRIAEDLGGGSRAIGVLENGFDVTNGKLGQGGRMFGRQAFVGLSDDRYGTLTMGRQYDMFTDYLTPFVTAVAANGLANHPGDLDNSMGSWRYSNSVKYVTPTFAGFNMTGMYGFSNQSEFAVNRMYSVGAGYRNGPLLLGAAYTEMDLPGTINTSGTASDDYAGAPFLTYHTSPLSTAVGVDKHRNVGIGGRYEFGSRWRWNVLLTNSHLFYRDGTSLSMTNYDTSLTYNVTPTLVLGGGYIYTRASYGGVASNPHWHTAQLSIDYFLSKRTDIYLFNVFQRVSGAFATADIYLNSPSTGRTQNLVVAGIRHKF</sequence>
<evidence type="ECO:0000256" key="1">
    <source>
        <dbReference type="ARBA" id="ARBA00004571"/>
    </source>
</evidence>
<keyword evidence="7" id="KW-0406">Ion transport</keyword>
<reference evidence="14" key="1">
    <citation type="submission" date="2016-09" db="EMBL/GenBank/DDBJ databases">
        <authorList>
            <person name="Varghese N."/>
            <person name="Submissions S."/>
        </authorList>
    </citation>
    <scope>NUCLEOTIDE SEQUENCE [LARGE SCALE GENOMIC DNA]</scope>
    <source>
        <strain evidence="14">JS23</strain>
    </source>
</reference>
<keyword evidence="5" id="KW-0812">Transmembrane</keyword>
<evidence type="ECO:0000313" key="13">
    <source>
        <dbReference type="EMBL" id="SDV50565.1"/>
    </source>
</evidence>
<dbReference type="Pfam" id="PF13609">
    <property type="entry name" value="Porin_4"/>
    <property type="match status" value="1"/>
</dbReference>
<keyword evidence="9" id="KW-0472">Membrane</keyword>
<dbReference type="AlphaFoldDB" id="A0A1H2PUP7"/>
<dbReference type="Proteomes" id="UP000243719">
    <property type="component" value="Unassembled WGS sequence"/>
</dbReference>
<evidence type="ECO:0000256" key="6">
    <source>
        <dbReference type="ARBA" id="ARBA00022729"/>
    </source>
</evidence>
<evidence type="ECO:0000256" key="2">
    <source>
        <dbReference type="ARBA" id="ARBA00011233"/>
    </source>
</evidence>
<dbReference type="SUPFAM" id="SSF56935">
    <property type="entry name" value="Porins"/>
    <property type="match status" value="1"/>
</dbReference>
<dbReference type="GO" id="GO:0046930">
    <property type="term" value="C:pore complex"/>
    <property type="evidence" value="ECO:0007669"/>
    <property type="project" value="UniProtKB-KW"/>
</dbReference>
<dbReference type="Gene3D" id="2.40.160.10">
    <property type="entry name" value="Porin"/>
    <property type="match status" value="1"/>
</dbReference>
<dbReference type="PANTHER" id="PTHR34501:SF9">
    <property type="entry name" value="MAJOR OUTER MEMBRANE PROTEIN P.IA"/>
    <property type="match status" value="1"/>
</dbReference>
<dbReference type="InterPro" id="IPR002299">
    <property type="entry name" value="Porin_Neis"/>
</dbReference>
<evidence type="ECO:0000256" key="3">
    <source>
        <dbReference type="ARBA" id="ARBA00022448"/>
    </source>
</evidence>
<dbReference type="InterPro" id="IPR050298">
    <property type="entry name" value="Gram-neg_bact_OMP"/>
</dbReference>
<dbReference type="GO" id="GO:0009279">
    <property type="term" value="C:cell outer membrane"/>
    <property type="evidence" value="ECO:0007669"/>
    <property type="project" value="UniProtKB-SubCell"/>
</dbReference>
<dbReference type="PRINTS" id="PR00184">
    <property type="entry name" value="NEISSPPORIN"/>
</dbReference>
<dbReference type="STRING" id="1770053.SAMN05216551_11290"/>